<dbReference type="PANTHER" id="PTHR11365">
    <property type="entry name" value="5-OXOPROLINASE RELATED"/>
    <property type="match status" value="1"/>
</dbReference>
<dbReference type="GO" id="GO:0006749">
    <property type="term" value="P:glutathione metabolic process"/>
    <property type="evidence" value="ECO:0007669"/>
    <property type="project" value="TreeGrafter"/>
</dbReference>
<proteinExistence type="predicted"/>
<dbReference type="GO" id="GO:0017168">
    <property type="term" value="F:5-oxoprolinase (ATP-hydrolyzing) activity"/>
    <property type="evidence" value="ECO:0007669"/>
    <property type="project" value="TreeGrafter"/>
</dbReference>
<reference evidence="2 3" key="1">
    <citation type="submission" date="2016-04" db="EMBL/GenBank/DDBJ databases">
        <title>Genome analysis of Thermosulfurimonas dismutans, the first thermophilic sulfur-disproportionating bacterium of the phylum Thermodesulfobacteria.</title>
        <authorList>
            <person name="Mardanov A.V."/>
            <person name="Beletsky A.V."/>
            <person name="Kadnikov V.V."/>
            <person name="Slobodkin A.I."/>
            <person name="Ravin N.V."/>
        </authorList>
    </citation>
    <scope>NUCLEOTIDE SEQUENCE [LARGE SCALE GENOMIC DNA]</scope>
    <source>
        <strain evidence="2 3">S95</strain>
    </source>
</reference>
<dbReference type="Proteomes" id="UP000078390">
    <property type="component" value="Unassembled WGS sequence"/>
</dbReference>
<dbReference type="OrthoDB" id="9761586at2"/>
<dbReference type="GO" id="GO:0005829">
    <property type="term" value="C:cytosol"/>
    <property type="evidence" value="ECO:0007669"/>
    <property type="project" value="TreeGrafter"/>
</dbReference>
<sequence length="518" mass="56626">MGGFSAIELSVFYALFTSVAEEMGTVLQRSAFSPNIKERRDFSCALFDGQGQLLAQAAHIPVHLGALPDTVAEVRQAFELRPGDVVITNDPYRGGTHLPDITLIKPVFVKNALSFFLAVRAHHADVGGKHPGSMSLARHIEEEGLLIPPTKLFAEGKFNHEFWENFLSKVRGREEREGDLRAQLAALERGEVRLVELIARYGLTELQNRGKELQAYSEHYMREIIKEIPPGRYFFEDYLDDDGLNTNRIAIRVRIESLGEEVVVDFRDSAPQLETSLNAVRSVTRATVFYVFLCLSGGLIPPNQGALRPLKILTEPGTVVDAVYPAPVAGGNVETSQRIVDALLGALAQALPERIPAASCGSMNNIAFGGLFQGREFAYYETIGGGMGGRPGAPGLSGIHTHMTNTLNTPIEALEQGLPVVVERYALRERSGGRGKFRGGDGLIRRFRFTSPATVSLLAERRRLAPYGLFGGEPGKRGQNVYFDRYGRKHILPGKVTLEVAAGEVIEIRTPGGGGYGK</sequence>
<dbReference type="InterPro" id="IPR045079">
    <property type="entry name" value="Oxoprolinase-like"/>
</dbReference>
<dbReference type="GO" id="GO:0047423">
    <property type="term" value="F:N-methylhydantoinase (ATP-hydrolyzing) activity"/>
    <property type="evidence" value="ECO:0007669"/>
    <property type="project" value="UniProtKB-EC"/>
</dbReference>
<keyword evidence="3" id="KW-1185">Reference proteome</keyword>
<name>A0A179D3C2_9BACT</name>
<protein>
    <submittedName>
        <fullName evidence="2">N-methylhydantoinase B</fullName>
        <ecNumber evidence="2">3.5.2.14</ecNumber>
    </submittedName>
</protein>
<evidence type="ECO:0000313" key="3">
    <source>
        <dbReference type="Proteomes" id="UP000078390"/>
    </source>
</evidence>
<feature type="domain" description="Hydantoinase B/oxoprolinase" evidence="1">
    <location>
        <begin position="6"/>
        <end position="518"/>
    </location>
</feature>
<dbReference type="EC" id="3.5.2.14" evidence="2"/>
<keyword evidence="2" id="KW-0378">Hydrolase</keyword>
<dbReference type="InterPro" id="IPR003692">
    <property type="entry name" value="Hydantoinase_B"/>
</dbReference>
<organism evidence="2 3">
    <name type="scientific">Thermosulfurimonas dismutans</name>
    <dbReference type="NCBI Taxonomy" id="999894"/>
    <lineage>
        <taxon>Bacteria</taxon>
        <taxon>Pseudomonadati</taxon>
        <taxon>Thermodesulfobacteriota</taxon>
        <taxon>Thermodesulfobacteria</taxon>
        <taxon>Thermodesulfobacteriales</taxon>
        <taxon>Thermodesulfobacteriaceae</taxon>
        <taxon>Thermosulfurimonas</taxon>
    </lineage>
</organism>
<dbReference type="EMBL" id="LWLG01000010">
    <property type="protein sequence ID" value="OAQ20483.1"/>
    <property type="molecule type" value="Genomic_DNA"/>
</dbReference>
<evidence type="ECO:0000313" key="2">
    <source>
        <dbReference type="EMBL" id="OAQ20483.1"/>
    </source>
</evidence>
<gene>
    <name evidence="2" type="ORF">TDIS_1392</name>
</gene>
<comment type="caution">
    <text evidence="2">The sequence shown here is derived from an EMBL/GenBank/DDBJ whole genome shotgun (WGS) entry which is preliminary data.</text>
</comment>
<accession>A0A179D3C2</accession>
<dbReference type="PATRIC" id="fig|999894.6.peg.1390"/>
<evidence type="ECO:0000259" key="1">
    <source>
        <dbReference type="Pfam" id="PF02538"/>
    </source>
</evidence>
<dbReference type="AlphaFoldDB" id="A0A179D3C2"/>
<dbReference type="Pfam" id="PF02538">
    <property type="entry name" value="Hydantoinase_B"/>
    <property type="match status" value="1"/>
</dbReference>
<dbReference type="STRING" id="999894.TDIS_1392"/>
<dbReference type="PANTHER" id="PTHR11365:SF23">
    <property type="entry name" value="HYPOTHETICAL 5-OXOPROLINASE (EUROFUNG)-RELATED"/>
    <property type="match status" value="1"/>
</dbReference>
<dbReference type="RefSeq" id="WP_068670691.1">
    <property type="nucleotide sequence ID" value="NZ_LWLG01000010.1"/>
</dbReference>